<dbReference type="Proteomes" id="UP000027997">
    <property type="component" value="Unassembled WGS sequence"/>
</dbReference>
<dbReference type="InterPro" id="IPR051603">
    <property type="entry name" value="Zinc-ADH_QOR/CCCR"/>
</dbReference>
<dbReference type="InterPro" id="IPR013149">
    <property type="entry name" value="ADH-like_C"/>
</dbReference>
<sequence length="363" mass="39348">MTAGMMRAVRIFEHGDTGVLKVDEYPIPEPGENDLLVKVIATGVSGWDIKYRRGDFLKHFNQSGLPGRKKFPLPQQPGREASGTVIKTGSCVTRFKTGDAVLGLVHPQNDYCTNTMRGLGNLSTEIDYPGHAAFGGNAQYICRPEHYWFPIPDGVSYEQAAAGSWSFPTSHRIVVDRCKIAIGDTVFITGTAGGMGNAAVQWARLAGASIIGCTRKAEKISSIEALGVDLVINTMDSSHAYDQMMSMTHGEGIDHFIEFTGSPSLIELGLEALRVGGTVCPVGGDMSDKPLPFKVMDFTKKEMTVLGIRGSRLNDQRIYLEQLATGKISVPIAATLPLSEIQEAHRLIENGEVVGKVLINPWL</sequence>
<dbReference type="InterPro" id="IPR036291">
    <property type="entry name" value="NAD(P)-bd_dom_sf"/>
</dbReference>
<dbReference type="SMART" id="SM00829">
    <property type="entry name" value="PKS_ER"/>
    <property type="match status" value="1"/>
</dbReference>
<evidence type="ECO:0000259" key="2">
    <source>
        <dbReference type="SMART" id="SM00829"/>
    </source>
</evidence>
<dbReference type="InterPro" id="IPR013154">
    <property type="entry name" value="ADH-like_N"/>
</dbReference>
<dbReference type="Gene3D" id="3.90.180.10">
    <property type="entry name" value="Medium-chain alcohol dehydrogenases, catalytic domain"/>
    <property type="match status" value="1"/>
</dbReference>
<comment type="caution">
    <text evidence="3">The sequence shown here is derived from an EMBL/GenBank/DDBJ whole genome shotgun (WGS) entry which is preliminary data.</text>
</comment>
<dbReference type="Pfam" id="PF00107">
    <property type="entry name" value="ADH_zinc_N"/>
    <property type="match status" value="1"/>
</dbReference>
<feature type="domain" description="Enoyl reductase (ER)" evidence="2">
    <location>
        <begin position="15"/>
        <end position="359"/>
    </location>
</feature>
<evidence type="ECO:0000313" key="4">
    <source>
        <dbReference type="Proteomes" id="UP000027997"/>
    </source>
</evidence>
<dbReference type="SUPFAM" id="SSF51735">
    <property type="entry name" value="NAD(P)-binding Rossmann-fold domains"/>
    <property type="match status" value="1"/>
</dbReference>
<evidence type="ECO:0000313" key="3">
    <source>
        <dbReference type="EMBL" id="KEI72803.1"/>
    </source>
</evidence>
<keyword evidence="4" id="KW-1185">Reference proteome</keyword>
<dbReference type="InterPro" id="IPR011032">
    <property type="entry name" value="GroES-like_sf"/>
</dbReference>
<reference evidence="3 4" key="1">
    <citation type="submission" date="2014-06" db="EMBL/GenBank/DDBJ databases">
        <title>Whole Genome Sequences of Three Symbiotic Endozoicomonas Bacteria.</title>
        <authorList>
            <person name="Neave M.J."/>
            <person name="Apprill A."/>
            <person name="Voolstra C.R."/>
        </authorList>
    </citation>
    <scope>NUCLEOTIDE SEQUENCE [LARGE SCALE GENOMIC DNA]</scope>
    <source>
        <strain evidence="3 4">DSM 22380</strain>
    </source>
</reference>
<dbReference type="SUPFAM" id="SSF50129">
    <property type="entry name" value="GroES-like"/>
    <property type="match status" value="1"/>
</dbReference>
<dbReference type="EMBL" id="JOJP01000001">
    <property type="protein sequence ID" value="KEI72803.1"/>
    <property type="molecule type" value="Genomic_DNA"/>
</dbReference>
<proteinExistence type="predicted"/>
<evidence type="ECO:0000256" key="1">
    <source>
        <dbReference type="ARBA" id="ARBA00022857"/>
    </source>
</evidence>
<dbReference type="PANTHER" id="PTHR44154:SF1">
    <property type="entry name" value="QUINONE OXIDOREDUCTASE"/>
    <property type="match status" value="1"/>
</dbReference>
<dbReference type="InterPro" id="IPR020843">
    <property type="entry name" value="ER"/>
</dbReference>
<keyword evidence="1" id="KW-0521">NADP</keyword>
<name>A0A081KF77_9GAMM</name>
<gene>
    <name evidence="3" type="ORF">GV64_20620</name>
</gene>
<dbReference type="Pfam" id="PF08240">
    <property type="entry name" value="ADH_N"/>
    <property type="match status" value="1"/>
</dbReference>
<accession>A0A081KF77</accession>
<organism evidence="3 4">
    <name type="scientific">Endozoicomonas elysicola</name>
    <dbReference type="NCBI Taxonomy" id="305900"/>
    <lineage>
        <taxon>Bacteria</taxon>
        <taxon>Pseudomonadati</taxon>
        <taxon>Pseudomonadota</taxon>
        <taxon>Gammaproteobacteria</taxon>
        <taxon>Oceanospirillales</taxon>
        <taxon>Endozoicomonadaceae</taxon>
        <taxon>Endozoicomonas</taxon>
    </lineage>
</organism>
<dbReference type="GO" id="GO:0016491">
    <property type="term" value="F:oxidoreductase activity"/>
    <property type="evidence" value="ECO:0007669"/>
    <property type="project" value="InterPro"/>
</dbReference>
<protein>
    <recommendedName>
        <fullName evidence="2">Enoyl reductase (ER) domain-containing protein</fullName>
    </recommendedName>
</protein>
<dbReference type="AlphaFoldDB" id="A0A081KF77"/>
<dbReference type="RefSeq" id="WP_026258107.1">
    <property type="nucleotide sequence ID" value="NZ_JOJP01000001.1"/>
</dbReference>
<dbReference type="PANTHER" id="PTHR44154">
    <property type="entry name" value="QUINONE OXIDOREDUCTASE"/>
    <property type="match status" value="1"/>
</dbReference>
<dbReference type="STRING" id="305900.GV64_20620"/>
<dbReference type="eggNOG" id="COG0604">
    <property type="taxonomic scope" value="Bacteria"/>
</dbReference>